<dbReference type="Proteomes" id="UP001187192">
    <property type="component" value="Unassembled WGS sequence"/>
</dbReference>
<dbReference type="EMBL" id="BTGU01001126">
    <property type="protein sequence ID" value="GMN70375.1"/>
    <property type="molecule type" value="Genomic_DNA"/>
</dbReference>
<name>A0AA88ECB6_FICCA</name>
<accession>A0AA88ECB6</accession>
<reference evidence="2" key="1">
    <citation type="submission" date="2023-07" db="EMBL/GenBank/DDBJ databases">
        <title>draft genome sequence of fig (Ficus carica).</title>
        <authorList>
            <person name="Takahashi T."/>
            <person name="Nishimura K."/>
        </authorList>
    </citation>
    <scope>NUCLEOTIDE SEQUENCE</scope>
</reference>
<comment type="caution">
    <text evidence="2">The sequence shown here is derived from an EMBL/GenBank/DDBJ whole genome shotgun (WGS) entry which is preliminary data.</text>
</comment>
<gene>
    <name evidence="1" type="ORF">TIFTF001_039414</name>
    <name evidence="2" type="ORF">TIFTF001_039419</name>
</gene>
<keyword evidence="3" id="KW-1185">Reference proteome</keyword>
<sequence>MGSGQRGDGVWSALEVDSNMGGRERARACRGNGGRVWVGGLKRWGGEGGGGGGAWHQGGEGLFGWSITGIGREVADVGKGRGDLRIVIIGVEIVSFQPDLLQVVIARIGITSFCCIHFQNLSLLDHDLDKSRHFSQVVVGIQCLVGLL</sequence>
<evidence type="ECO:0000313" key="2">
    <source>
        <dbReference type="EMBL" id="GMN70375.1"/>
    </source>
</evidence>
<organism evidence="2 3">
    <name type="scientific">Ficus carica</name>
    <name type="common">Common fig</name>
    <dbReference type="NCBI Taxonomy" id="3494"/>
    <lineage>
        <taxon>Eukaryota</taxon>
        <taxon>Viridiplantae</taxon>
        <taxon>Streptophyta</taxon>
        <taxon>Embryophyta</taxon>
        <taxon>Tracheophyta</taxon>
        <taxon>Spermatophyta</taxon>
        <taxon>Magnoliopsida</taxon>
        <taxon>eudicotyledons</taxon>
        <taxon>Gunneridae</taxon>
        <taxon>Pentapetalae</taxon>
        <taxon>rosids</taxon>
        <taxon>fabids</taxon>
        <taxon>Rosales</taxon>
        <taxon>Moraceae</taxon>
        <taxon>Ficeae</taxon>
        <taxon>Ficus</taxon>
    </lineage>
</organism>
<dbReference type="EMBL" id="BTGU01001125">
    <property type="protein sequence ID" value="GMN70370.1"/>
    <property type="molecule type" value="Genomic_DNA"/>
</dbReference>
<proteinExistence type="predicted"/>
<protein>
    <submittedName>
        <fullName evidence="2">Uncharacterized protein</fullName>
    </submittedName>
</protein>
<evidence type="ECO:0000313" key="1">
    <source>
        <dbReference type="EMBL" id="GMN70370.1"/>
    </source>
</evidence>
<evidence type="ECO:0000313" key="3">
    <source>
        <dbReference type="Proteomes" id="UP001187192"/>
    </source>
</evidence>
<dbReference type="AlphaFoldDB" id="A0AA88ECB6"/>